<accession>A0A8H6BWP1</accession>
<evidence type="ECO:0000256" key="2">
    <source>
        <dbReference type="ARBA" id="ARBA00022512"/>
    </source>
</evidence>
<dbReference type="GO" id="GO:0009277">
    <property type="term" value="C:fungal-type cell wall"/>
    <property type="evidence" value="ECO:0007669"/>
    <property type="project" value="UniProtKB-ARBA"/>
</dbReference>
<feature type="region of interest" description="Disordered" evidence="6">
    <location>
        <begin position="178"/>
        <end position="207"/>
    </location>
</feature>
<evidence type="ECO:0000256" key="1">
    <source>
        <dbReference type="ARBA" id="ARBA00004191"/>
    </source>
</evidence>
<evidence type="ECO:0000256" key="3">
    <source>
        <dbReference type="ARBA" id="ARBA00022525"/>
    </source>
</evidence>
<evidence type="ECO:0000256" key="6">
    <source>
        <dbReference type="SAM" id="MobiDB-lite"/>
    </source>
</evidence>
<keyword evidence="4" id="KW-0732">Signal</keyword>
<dbReference type="Proteomes" id="UP000536275">
    <property type="component" value="Unassembled WGS sequence"/>
</dbReference>
<comment type="subcellular location">
    <subcellularLocation>
        <location evidence="1">Secreted</location>
        <location evidence="1">Cell wall</location>
    </subcellularLocation>
</comment>
<reference evidence="7 8" key="1">
    <citation type="submission" date="2020-03" db="EMBL/GenBank/DDBJ databases">
        <title>FDA dAtabase for Regulatory Grade micrObial Sequences (FDA-ARGOS): Supporting development and validation of Infectious Disease Dx tests.</title>
        <authorList>
            <person name="Campos J."/>
            <person name="Goldberg B."/>
            <person name="Tallon L."/>
            <person name="Sadzewicz L."/>
            <person name="Vavikolanu K."/>
            <person name="Mehta A."/>
            <person name="Aluvathingal J."/>
            <person name="Nadendla S."/>
            <person name="Nandy P."/>
            <person name="Geyer C."/>
            <person name="Yan Y."/>
            <person name="Sichtig H."/>
        </authorList>
    </citation>
    <scope>NUCLEOTIDE SEQUENCE [LARGE SCALE GENOMIC DNA]</scope>
    <source>
        <strain evidence="7 8">FDAARGOS_656</strain>
    </source>
</reference>
<name>A0A8H6BWP1_CANAX</name>
<organism evidence="7 8">
    <name type="scientific">Candida albicans</name>
    <name type="common">Yeast</name>
    <dbReference type="NCBI Taxonomy" id="5476"/>
    <lineage>
        <taxon>Eukaryota</taxon>
        <taxon>Fungi</taxon>
        <taxon>Dikarya</taxon>
        <taxon>Ascomycota</taxon>
        <taxon>Saccharomycotina</taxon>
        <taxon>Pichiomycetes</taxon>
        <taxon>Debaryomycetaceae</taxon>
        <taxon>Candida/Lodderomyces clade</taxon>
        <taxon>Candida</taxon>
    </lineage>
</organism>
<keyword evidence="3" id="KW-0964">Secreted</keyword>
<sequence length="449" mass="48889">MILYHVNNIKVATVDYDTGICPFQLPTTLHPSSSSSQFMVDPFFTFHSRDDYNVQFYYAIINSHRYTTDIKHGGSIISIAAKLLYDKHTPIYQVHLHKIPNSNSTEIIRKRWLFAKNKQIKSSSSSKILVKKDLVDDFIIDIAGSRGIMIDKVILSVVDVDQMTSSIATGSSNSLTRTGFTNPSMISTKTSNSQSITTTTTKGSSATTTTATATGATETITTTKIITITSCSNDICHLTTVPASLTTVTTTGTVYTTYLPINSVETVVSTKIITITSCSNNNNNNHVCHPTTVLATPSTMTKTIDNTITEYITYCPLTQQPEQSSTINPYTGASATSVTATITSCWEETCQTYITTTAAAAAAVIITQTEITTVETVTHDTTTYYVTYTITSQTSNQVHTTKINNEGGNTNELSSSLPAITTTVEGRGISNKIENLLSMLIMVMVMWFV</sequence>
<proteinExistence type="predicted"/>
<dbReference type="AlphaFoldDB" id="A0A8H6BWP1"/>
<dbReference type="InterPro" id="IPR025928">
    <property type="entry name" value="Flocculin_t3_rpt"/>
</dbReference>
<keyword evidence="5" id="KW-0325">Glycoprotein</keyword>
<evidence type="ECO:0000313" key="7">
    <source>
        <dbReference type="EMBL" id="KAF6063808.1"/>
    </source>
</evidence>
<gene>
    <name evidence="7" type="ORF">FOB64_005422</name>
</gene>
<evidence type="ECO:0000313" key="8">
    <source>
        <dbReference type="Proteomes" id="UP000536275"/>
    </source>
</evidence>
<evidence type="ECO:0000256" key="5">
    <source>
        <dbReference type="ARBA" id="ARBA00023180"/>
    </source>
</evidence>
<keyword evidence="2" id="KW-0134">Cell wall</keyword>
<dbReference type="EMBL" id="JABWAD010000060">
    <property type="protein sequence ID" value="KAF6063808.1"/>
    <property type="molecule type" value="Genomic_DNA"/>
</dbReference>
<feature type="compositionally biased region" description="Low complexity" evidence="6">
    <location>
        <begin position="186"/>
        <end position="207"/>
    </location>
</feature>
<dbReference type="Pfam" id="PF13928">
    <property type="entry name" value="Flocculin_t3"/>
    <property type="match status" value="2"/>
</dbReference>
<protein>
    <submittedName>
        <fullName evidence="7">Flocculin type 3 repeat family protein</fullName>
    </submittedName>
</protein>
<evidence type="ECO:0000256" key="4">
    <source>
        <dbReference type="ARBA" id="ARBA00022729"/>
    </source>
</evidence>
<comment type="caution">
    <text evidence="7">The sequence shown here is derived from an EMBL/GenBank/DDBJ whole genome shotgun (WGS) entry which is preliminary data.</text>
</comment>